<evidence type="ECO:0000259" key="7">
    <source>
        <dbReference type="Pfam" id="PF02852"/>
    </source>
</evidence>
<evidence type="ECO:0000256" key="3">
    <source>
        <dbReference type="ARBA" id="ARBA00022630"/>
    </source>
</evidence>
<evidence type="ECO:0000256" key="2">
    <source>
        <dbReference type="ARBA" id="ARBA00009130"/>
    </source>
</evidence>
<evidence type="ECO:0000313" key="10">
    <source>
        <dbReference type="Proteomes" id="UP001500740"/>
    </source>
</evidence>
<comment type="similarity">
    <text evidence="2">Belongs to the class-III pyridine nucleotide-disulfide oxidoreductase family.</text>
</comment>
<dbReference type="EMBL" id="BAAACZ010000005">
    <property type="protein sequence ID" value="GAA0453063.1"/>
    <property type="molecule type" value="Genomic_DNA"/>
</dbReference>
<evidence type="ECO:0000259" key="8">
    <source>
        <dbReference type="Pfam" id="PF07992"/>
    </source>
</evidence>
<comment type="caution">
    <text evidence="9">The sequence shown here is derived from an EMBL/GenBank/DDBJ whole genome shotgun (WGS) entry which is preliminary data.</text>
</comment>
<dbReference type="InterPro" id="IPR023753">
    <property type="entry name" value="FAD/NAD-binding_dom"/>
</dbReference>
<dbReference type="Gene3D" id="3.50.50.60">
    <property type="entry name" value="FAD/NAD(P)-binding domain"/>
    <property type="match status" value="2"/>
</dbReference>
<evidence type="ECO:0000256" key="6">
    <source>
        <dbReference type="ARBA" id="ARBA00023284"/>
    </source>
</evidence>
<dbReference type="InterPro" id="IPR036188">
    <property type="entry name" value="FAD/NAD-bd_sf"/>
</dbReference>
<keyword evidence="3" id="KW-0285">Flavoprotein</keyword>
<feature type="domain" description="FAD/NAD(P)-binding" evidence="8">
    <location>
        <begin position="1"/>
        <end position="290"/>
    </location>
</feature>
<gene>
    <name evidence="9" type="ORF">GCM10008935_04660</name>
</gene>
<evidence type="ECO:0000313" key="9">
    <source>
        <dbReference type="EMBL" id="GAA0453063.1"/>
    </source>
</evidence>
<evidence type="ECO:0000256" key="4">
    <source>
        <dbReference type="ARBA" id="ARBA00022827"/>
    </source>
</evidence>
<organism evidence="9 10">
    <name type="scientific">Alkalibacillus silvisoli</name>
    <dbReference type="NCBI Taxonomy" id="392823"/>
    <lineage>
        <taxon>Bacteria</taxon>
        <taxon>Bacillati</taxon>
        <taxon>Bacillota</taxon>
        <taxon>Bacilli</taxon>
        <taxon>Bacillales</taxon>
        <taxon>Bacillaceae</taxon>
        <taxon>Alkalibacillus</taxon>
    </lineage>
</organism>
<dbReference type="Pfam" id="PF02852">
    <property type="entry name" value="Pyr_redox_dim"/>
    <property type="match status" value="1"/>
</dbReference>
<sequence length="445" mass="49447">MKYVIIGGDASGMSAAMQITRGSEDSNEIITLERGQYYSYGQCGLPYVISGQVESTEDVIARPVEVFREKYGIDARIHHNVTEIDEKKQMVKGIETISGKPFQIEYDKLLIATGVSPVQPDWEGIKLDGILSMKDIPDTKEILNYIDHHQPETVTIAGGGFIGLELAENFKEIGKNVRIIQRSNQLMNPIDYDMAELIHKEAEEKGVELIFEESVQSFSGDHHVNAVVTDQNKYPTDMVLINVGVKPNTELVSRADFHLGSKGEMIVNSYMETNIPNIYAAGDCASHYNRVKQLNDFVPLGTTANKQGMIAGMNMVGQHRAFQGIVGTSILKFLDLDIGRTGLSEKETKQLNIPYDTVKVETNAIAGYYKKGQKITVKIVYEKQSKRLLGGQVIGVKGVDKRIDVLATALYHNMTTEQLLNLDLSYAPPYNGVWDPIQQAARKTL</sequence>
<evidence type="ECO:0000256" key="1">
    <source>
        <dbReference type="ARBA" id="ARBA00001974"/>
    </source>
</evidence>
<dbReference type="PRINTS" id="PR00411">
    <property type="entry name" value="PNDRDTASEI"/>
</dbReference>
<keyword evidence="6" id="KW-0676">Redox-active center</keyword>
<dbReference type="Pfam" id="PF07992">
    <property type="entry name" value="Pyr_redox_2"/>
    <property type="match status" value="1"/>
</dbReference>
<dbReference type="InterPro" id="IPR016156">
    <property type="entry name" value="FAD/NAD-linked_Rdtase_dimer_sf"/>
</dbReference>
<keyword evidence="4" id="KW-0274">FAD</keyword>
<keyword evidence="5" id="KW-0560">Oxidoreductase</keyword>
<dbReference type="RefSeq" id="WP_343781528.1">
    <property type="nucleotide sequence ID" value="NZ_BAAACZ010000005.1"/>
</dbReference>
<name>A0ABN0ZMT6_9BACI</name>
<comment type="cofactor">
    <cofactor evidence="1">
        <name>FAD</name>
        <dbReference type="ChEBI" id="CHEBI:57692"/>
    </cofactor>
</comment>
<dbReference type="InterPro" id="IPR004099">
    <property type="entry name" value="Pyr_nucl-diS_OxRdtase_dimer"/>
</dbReference>
<feature type="domain" description="Pyridine nucleotide-disulphide oxidoreductase dimerisation" evidence="7">
    <location>
        <begin position="331"/>
        <end position="431"/>
    </location>
</feature>
<reference evidence="9 10" key="1">
    <citation type="journal article" date="2019" name="Int. J. Syst. Evol. Microbiol.">
        <title>The Global Catalogue of Microorganisms (GCM) 10K type strain sequencing project: providing services to taxonomists for standard genome sequencing and annotation.</title>
        <authorList>
            <consortium name="The Broad Institute Genomics Platform"/>
            <consortium name="The Broad Institute Genome Sequencing Center for Infectious Disease"/>
            <person name="Wu L."/>
            <person name="Ma J."/>
        </authorList>
    </citation>
    <scope>NUCLEOTIDE SEQUENCE [LARGE SCALE GENOMIC DNA]</scope>
    <source>
        <strain evidence="9 10">JCM 14193</strain>
    </source>
</reference>
<proteinExistence type="inferred from homology"/>
<accession>A0ABN0ZMT6</accession>
<evidence type="ECO:0000256" key="5">
    <source>
        <dbReference type="ARBA" id="ARBA00023002"/>
    </source>
</evidence>
<dbReference type="PANTHER" id="PTHR43429:SF1">
    <property type="entry name" value="NAD(P)H SULFUR OXIDOREDUCTASE (COA-DEPENDENT)"/>
    <property type="match status" value="1"/>
</dbReference>
<dbReference type="PANTHER" id="PTHR43429">
    <property type="entry name" value="PYRIDINE NUCLEOTIDE-DISULFIDE OXIDOREDUCTASE DOMAIN-CONTAINING"/>
    <property type="match status" value="1"/>
</dbReference>
<keyword evidence="10" id="KW-1185">Reference proteome</keyword>
<dbReference type="SUPFAM" id="SSF55424">
    <property type="entry name" value="FAD/NAD-linked reductases, dimerisation (C-terminal) domain"/>
    <property type="match status" value="1"/>
</dbReference>
<dbReference type="PRINTS" id="PR00368">
    <property type="entry name" value="FADPNR"/>
</dbReference>
<dbReference type="InterPro" id="IPR050260">
    <property type="entry name" value="FAD-bd_OxRdtase"/>
</dbReference>
<dbReference type="Proteomes" id="UP001500740">
    <property type="component" value="Unassembled WGS sequence"/>
</dbReference>
<protein>
    <submittedName>
        <fullName evidence="9">FAD-dependent oxidoreductase</fullName>
    </submittedName>
</protein>
<dbReference type="SUPFAM" id="SSF51905">
    <property type="entry name" value="FAD/NAD(P)-binding domain"/>
    <property type="match status" value="1"/>
</dbReference>